<dbReference type="SUPFAM" id="SSF51261">
    <property type="entry name" value="Duplicated hybrid motif"/>
    <property type="match status" value="1"/>
</dbReference>
<dbReference type="OrthoDB" id="9805070at2"/>
<protein>
    <submittedName>
        <fullName evidence="10">Peptidase, M23/M37 family</fullName>
    </submittedName>
</protein>
<evidence type="ECO:0000256" key="5">
    <source>
        <dbReference type="ARBA" id="ARBA00022833"/>
    </source>
</evidence>
<keyword evidence="8" id="KW-1133">Transmembrane helix</keyword>
<keyword evidence="5" id="KW-0862">Zinc</keyword>
<feature type="transmembrane region" description="Helical" evidence="8">
    <location>
        <begin position="31"/>
        <end position="56"/>
    </location>
</feature>
<evidence type="ECO:0000256" key="6">
    <source>
        <dbReference type="ARBA" id="ARBA00023049"/>
    </source>
</evidence>
<keyword evidence="8" id="KW-0472">Membrane</keyword>
<dbReference type="AlphaFoldDB" id="M1N4X5"/>
<dbReference type="GO" id="GO:0004222">
    <property type="term" value="F:metalloendopeptidase activity"/>
    <property type="evidence" value="ECO:0007669"/>
    <property type="project" value="TreeGrafter"/>
</dbReference>
<dbReference type="CDD" id="cd12797">
    <property type="entry name" value="M23_peptidase"/>
    <property type="match status" value="1"/>
</dbReference>
<comment type="cofactor">
    <cofactor evidence="1">
        <name>Zn(2+)</name>
        <dbReference type="ChEBI" id="CHEBI:29105"/>
    </cofactor>
</comment>
<dbReference type="PATRIC" id="fig|1094489.3.peg.1321"/>
<dbReference type="GO" id="GO:0006508">
    <property type="term" value="P:proteolysis"/>
    <property type="evidence" value="ECO:0007669"/>
    <property type="project" value="UniProtKB-KW"/>
</dbReference>
<evidence type="ECO:0000256" key="7">
    <source>
        <dbReference type="SAM" id="MobiDB-lite"/>
    </source>
</evidence>
<dbReference type="HOGENOM" id="CLU_026846_2_0_5"/>
<sequence>MWDNQYQNTDPGQDPALVLTRSLPARRQISIRWLTGTVLTGATSCILMGIALFTALDGQQRLVTPPQWFTQTPPSETQGLDTNGYKRARISPTRARQNFDNKKHFELSIFQKKDGAKILQTQGFEWIRMALAEERSNHYTYPAFDALSIFSDVSNNKITQLQDTGHIYGLKVPTTMTLRSYDLIVDQAILDDADIFTDDEAQQETQKVGLALRKINRNPPASSPADSTKFGDLSSDSKSTEVPEVRITQENVTISPQSHRIDLAKNYVEDIIPIHKKQKISEALKKANYTQEQIEQVAEALATFNHSDVLKEKNLLRIGIVTQHGEEDHLVRASIYQGMQHILTIALDDHNKFVESAEPEMSRALKTTFQNGIPLSYVDATQLPTTYDAIYRAILSHNLSQSLARRLIRLLATNIDMKSRITPADRLEIFYAVPKEKAEKKNNEKSSKAENLTADIDPEVYYISATIGNVTHKYYLYRSADGSVDYYDSEGKSSRPFLLRKPVPNAVFGSPFGPRKHPILSYVRMHTGVDWVAPKGSPIIAVGDGVVTRVGIAGGYGNHTEIQHANGYVSSYSHQSSYAPEIKPGVKVQQGQIIGYVGSSGLATGPHCHFEIIVNGTKVNPMRIRLPDSKTLTNQDLQAFMQERDNIDSVINSPLTQPESSS</sequence>
<feature type="region of interest" description="Disordered" evidence="7">
    <location>
        <begin position="214"/>
        <end position="243"/>
    </location>
</feature>
<evidence type="ECO:0000313" key="10">
    <source>
        <dbReference type="EMBL" id="AGF74939.1"/>
    </source>
</evidence>
<dbReference type="InterPro" id="IPR016047">
    <property type="entry name" value="M23ase_b-sheet_dom"/>
</dbReference>
<dbReference type="PANTHER" id="PTHR21666">
    <property type="entry name" value="PEPTIDASE-RELATED"/>
    <property type="match status" value="1"/>
</dbReference>
<evidence type="ECO:0000256" key="1">
    <source>
        <dbReference type="ARBA" id="ARBA00001947"/>
    </source>
</evidence>
<dbReference type="KEGG" id="baus:BAnh1_10710"/>
<dbReference type="EMBL" id="CP003123">
    <property type="protein sequence ID" value="AGF74939.1"/>
    <property type="molecule type" value="Genomic_DNA"/>
</dbReference>
<evidence type="ECO:0000313" key="11">
    <source>
        <dbReference type="Proteomes" id="UP000011729"/>
    </source>
</evidence>
<keyword evidence="11" id="KW-1185">Reference proteome</keyword>
<dbReference type="eggNOG" id="COG0739">
    <property type="taxonomic scope" value="Bacteria"/>
</dbReference>
<organism evidence="10 11">
    <name type="scientific">Bartonella australis (strain Aust/NH1)</name>
    <dbReference type="NCBI Taxonomy" id="1094489"/>
    <lineage>
        <taxon>Bacteria</taxon>
        <taxon>Pseudomonadati</taxon>
        <taxon>Pseudomonadota</taxon>
        <taxon>Alphaproteobacteria</taxon>
        <taxon>Hyphomicrobiales</taxon>
        <taxon>Bartonellaceae</taxon>
        <taxon>Bartonella</taxon>
    </lineage>
</organism>
<dbReference type="Proteomes" id="UP000011729">
    <property type="component" value="Chromosome"/>
</dbReference>
<keyword evidence="4" id="KW-0378">Hydrolase</keyword>
<feature type="domain" description="M23ase beta-sheet core" evidence="9">
    <location>
        <begin position="524"/>
        <end position="621"/>
    </location>
</feature>
<dbReference type="Gene3D" id="2.70.70.10">
    <property type="entry name" value="Glucose Permease (Domain IIA)"/>
    <property type="match status" value="1"/>
</dbReference>
<dbReference type="GO" id="GO:0046872">
    <property type="term" value="F:metal ion binding"/>
    <property type="evidence" value="ECO:0007669"/>
    <property type="project" value="UniProtKB-KW"/>
</dbReference>
<dbReference type="STRING" id="1094489.BAnh1_10710"/>
<evidence type="ECO:0000259" key="9">
    <source>
        <dbReference type="Pfam" id="PF01551"/>
    </source>
</evidence>
<dbReference type="PANTHER" id="PTHR21666:SF288">
    <property type="entry name" value="CELL DIVISION PROTEIN YTFB"/>
    <property type="match status" value="1"/>
</dbReference>
<gene>
    <name evidence="10" type="ordered locus">BAnh1_10710</name>
</gene>
<dbReference type="InterPro" id="IPR050570">
    <property type="entry name" value="Cell_wall_metabolism_enzyme"/>
</dbReference>
<evidence type="ECO:0000256" key="3">
    <source>
        <dbReference type="ARBA" id="ARBA00022723"/>
    </source>
</evidence>
<evidence type="ECO:0000256" key="8">
    <source>
        <dbReference type="SAM" id="Phobius"/>
    </source>
</evidence>
<proteinExistence type="predicted"/>
<keyword evidence="8" id="KW-0812">Transmembrane</keyword>
<evidence type="ECO:0000256" key="4">
    <source>
        <dbReference type="ARBA" id="ARBA00022801"/>
    </source>
</evidence>
<keyword evidence="2" id="KW-0645">Protease</keyword>
<accession>M1N4X5</accession>
<keyword evidence="6" id="KW-0482">Metalloprotease</keyword>
<evidence type="ECO:0000256" key="2">
    <source>
        <dbReference type="ARBA" id="ARBA00022670"/>
    </source>
</evidence>
<dbReference type="Pfam" id="PF01551">
    <property type="entry name" value="Peptidase_M23"/>
    <property type="match status" value="1"/>
</dbReference>
<keyword evidence="3" id="KW-0479">Metal-binding</keyword>
<reference evidence="10 11" key="1">
    <citation type="journal article" date="2013" name="PLoS Genet.">
        <title>A gene transfer agent and a dynamic repertoire of secretion systems hold the keys to the explosive radiation of the emerging pathogen Bartonella.</title>
        <authorList>
            <person name="Guy L."/>
            <person name="Nystedt B."/>
            <person name="Toft C."/>
            <person name="Zaremba-Niedzwiedzka K."/>
            <person name="Berglund E.C."/>
            <person name="Granberg F."/>
            <person name="Naslund K."/>
            <person name="Eriksson A.S."/>
            <person name="Andersson S.G."/>
        </authorList>
    </citation>
    <scope>NUCLEOTIDE SEQUENCE [LARGE SCALE GENOMIC DNA]</scope>
    <source>
        <strain evidence="10 11">Aust/NH1</strain>
    </source>
</reference>
<name>M1N4X5_BARAA</name>
<dbReference type="Gene3D" id="3.10.450.350">
    <property type="match status" value="1"/>
</dbReference>
<dbReference type="RefSeq" id="WP_015398443.1">
    <property type="nucleotide sequence ID" value="NC_020300.1"/>
</dbReference>
<dbReference type="InterPro" id="IPR011055">
    <property type="entry name" value="Dup_hybrid_motif"/>
</dbReference>